<keyword evidence="9" id="KW-0406">Ion transport</keyword>
<dbReference type="InterPro" id="IPR010105">
    <property type="entry name" value="TonB_sidphr_rcpt"/>
</dbReference>
<evidence type="ECO:0000256" key="7">
    <source>
        <dbReference type="ARBA" id="ARBA00022729"/>
    </source>
</evidence>
<dbReference type="CDD" id="cd01347">
    <property type="entry name" value="ligand_gated_channel"/>
    <property type="match status" value="1"/>
</dbReference>
<comment type="similarity">
    <text evidence="2 14 15">Belongs to the TonB-dependent receptor family.</text>
</comment>
<evidence type="ECO:0000256" key="9">
    <source>
        <dbReference type="ARBA" id="ARBA00023065"/>
    </source>
</evidence>
<evidence type="ECO:0000256" key="15">
    <source>
        <dbReference type="RuleBase" id="RU003357"/>
    </source>
</evidence>
<evidence type="ECO:0000259" key="16">
    <source>
        <dbReference type="Pfam" id="PF00593"/>
    </source>
</evidence>
<keyword evidence="10 15" id="KW-0798">TonB box</keyword>
<gene>
    <name evidence="18" type="ORF">PSQ39_09055</name>
</gene>
<dbReference type="Proteomes" id="UP001528672">
    <property type="component" value="Unassembled WGS sequence"/>
</dbReference>
<evidence type="ECO:0000256" key="5">
    <source>
        <dbReference type="ARBA" id="ARBA00022496"/>
    </source>
</evidence>
<evidence type="ECO:0000256" key="14">
    <source>
        <dbReference type="PROSITE-ProRule" id="PRU01360"/>
    </source>
</evidence>
<feature type="domain" description="TonB-dependent receptor-like beta-barrel" evidence="16">
    <location>
        <begin position="243"/>
        <end position="668"/>
    </location>
</feature>
<protein>
    <submittedName>
        <fullName evidence="18">TonB-dependent siderophore receptor</fullName>
    </submittedName>
</protein>
<name>A0ABT5MEC5_9BURK</name>
<dbReference type="InterPro" id="IPR036942">
    <property type="entry name" value="Beta-barrel_TonB_sf"/>
</dbReference>
<keyword evidence="5" id="KW-0410">Iron transport</keyword>
<dbReference type="Gene3D" id="2.40.170.20">
    <property type="entry name" value="TonB-dependent receptor, beta-barrel domain"/>
    <property type="match status" value="1"/>
</dbReference>
<keyword evidence="3 14" id="KW-0813">Transport</keyword>
<dbReference type="SUPFAM" id="SSF56935">
    <property type="entry name" value="Porins"/>
    <property type="match status" value="1"/>
</dbReference>
<dbReference type="PANTHER" id="PTHR32552:SF68">
    <property type="entry name" value="FERRICHROME OUTER MEMBRANE TRANSPORTER_PHAGE RECEPTOR"/>
    <property type="match status" value="1"/>
</dbReference>
<comment type="subcellular location">
    <subcellularLocation>
        <location evidence="1 14">Cell outer membrane</location>
        <topology evidence="1 14">Multi-pass membrane protein</topology>
    </subcellularLocation>
</comment>
<dbReference type="NCBIfam" id="TIGR01783">
    <property type="entry name" value="TonB-siderophor"/>
    <property type="match status" value="1"/>
</dbReference>
<comment type="caution">
    <text evidence="18">The sequence shown here is derived from an EMBL/GenBank/DDBJ whole genome shotgun (WGS) entry which is preliminary data.</text>
</comment>
<dbReference type="InterPro" id="IPR000531">
    <property type="entry name" value="Beta-barrel_TonB"/>
</dbReference>
<keyword evidence="12 18" id="KW-0675">Receptor</keyword>
<keyword evidence="13 14" id="KW-0998">Cell outer membrane</keyword>
<sequence length="698" mass="75150">MENKIICGVFCLVSQAGWVPAQAQVQPAAEGTLLREVRVQASPDDAEAFKAAAPPGVSRSNVPLSEQAQSITVVPRALLDSQQAMALGDALQNVPGVVSQNFGRRGWDDMIIRGQTASDAVFIDGLRTSANNRVAQELFGVESVEVLKGPASLLYGRVLPGGLVSMSSKRPGREAMASSEATVGSFGLRQTTFDLNQPLSDQGKAALRLTGLVMNSDDATDHVFFKNRYLAPALSLDLGARTDFTLLASYQERDYVRQQGLPVSGSVLANARGLLPLSRFTGETTQRPYQGYQSRLGYALIHRFDSGWTLSQNARHQKSSLSGQLTAISSLASDGFTLRRSVTDQQYDGGNDALDTQLQKTLHSPWGTHELTLGTDYARDTESTLSKTCAVASLNVYQPVYGATITCPSAYRTNSQVTTRSLGFYARDQLLLTPQVRLVLGLRRDQVSVTSDNRLNGVSQSNPATATTGSAALMVEVLPGVRPYLSYATSFFPNTGLDVQNQTFAPESGRQLEAGLKWELSPRASLTAAVYDLRRRNVLQTDPNNSAYSIAVGEQRTQGGELGVTADFGVGWSLFGGYAYTDARITAAGAADAATVGQSLNNVPLHSFTLSSRYRFQGDRRGWSLSAGARGQGPARAYTYEVPGYTVADVGVAYQRAHWRLAFNVKNVLDQRYFVGGVAQAVAVGTPRTALLTVGYLY</sequence>
<organism evidence="18 19">
    <name type="scientific">Curvibacter microcysteis</name>
    <dbReference type="NCBI Taxonomy" id="3026419"/>
    <lineage>
        <taxon>Bacteria</taxon>
        <taxon>Pseudomonadati</taxon>
        <taxon>Pseudomonadota</taxon>
        <taxon>Betaproteobacteria</taxon>
        <taxon>Burkholderiales</taxon>
        <taxon>Comamonadaceae</taxon>
        <taxon>Curvibacter</taxon>
    </lineage>
</organism>
<evidence type="ECO:0000256" key="2">
    <source>
        <dbReference type="ARBA" id="ARBA00009810"/>
    </source>
</evidence>
<dbReference type="Pfam" id="PF00593">
    <property type="entry name" value="TonB_dep_Rec_b-barrel"/>
    <property type="match status" value="1"/>
</dbReference>
<evidence type="ECO:0000256" key="4">
    <source>
        <dbReference type="ARBA" id="ARBA00022452"/>
    </source>
</evidence>
<proteinExistence type="inferred from homology"/>
<keyword evidence="7" id="KW-0732">Signal</keyword>
<dbReference type="Gene3D" id="2.170.130.10">
    <property type="entry name" value="TonB-dependent receptor, plug domain"/>
    <property type="match status" value="1"/>
</dbReference>
<evidence type="ECO:0000256" key="1">
    <source>
        <dbReference type="ARBA" id="ARBA00004571"/>
    </source>
</evidence>
<evidence type="ECO:0000313" key="18">
    <source>
        <dbReference type="EMBL" id="MDD0814776.1"/>
    </source>
</evidence>
<accession>A0ABT5MEC5</accession>
<evidence type="ECO:0000256" key="6">
    <source>
        <dbReference type="ARBA" id="ARBA00022692"/>
    </source>
</evidence>
<evidence type="ECO:0000256" key="13">
    <source>
        <dbReference type="ARBA" id="ARBA00023237"/>
    </source>
</evidence>
<feature type="domain" description="TonB-dependent receptor plug" evidence="17">
    <location>
        <begin position="64"/>
        <end position="162"/>
    </location>
</feature>
<dbReference type="InterPro" id="IPR012910">
    <property type="entry name" value="Plug_dom"/>
</dbReference>
<keyword evidence="4 14" id="KW-1134">Transmembrane beta strand</keyword>
<dbReference type="PROSITE" id="PS52016">
    <property type="entry name" value="TONB_DEPENDENT_REC_3"/>
    <property type="match status" value="1"/>
</dbReference>
<dbReference type="RefSeq" id="WP_273926448.1">
    <property type="nucleotide sequence ID" value="NZ_JAQSIO010000003.1"/>
</dbReference>
<evidence type="ECO:0000256" key="3">
    <source>
        <dbReference type="ARBA" id="ARBA00022448"/>
    </source>
</evidence>
<dbReference type="InterPro" id="IPR039426">
    <property type="entry name" value="TonB-dep_rcpt-like"/>
</dbReference>
<evidence type="ECO:0000256" key="12">
    <source>
        <dbReference type="ARBA" id="ARBA00023170"/>
    </source>
</evidence>
<evidence type="ECO:0000313" key="19">
    <source>
        <dbReference type="Proteomes" id="UP001528672"/>
    </source>
</evidence>
<evidence type="ECO:0000256" key="8">
    <source>
        <dbReference type="ARBA" id="ARBA00023004"/>
    </source>
</evidence>
<keyword evidence="19" id="KW-1185">Reference proteome</keyword>
<keyword evidence="8" id="KW-0408">Iron</keyword>
<dbReference type="PANTHER" id="PTHR32552">
    <property type="entry name" value="FERRICHROME IRON RECEPTOR-RELATED"/>
    <property type="match status" value="1"/>
</dbReference>
<dbReference type="EMBL" id="JAQSIO010000003">
    <property type="protein sequence ID" value="MDD0814776.1"/>
    <property type="molecule type" value="Genomic_DNA"/>
</dbReference>
<dbReference type="Pfam" id="PF07715">
    <property type="entry name" value="Plug"/>
    <property type="match status" value="1"/>
</dbReference>
<reference evidence="18 19" key="1">
    <citation type="submission" date="2023-02" db="EMBL/GenBank/DDBJ databases">
        <title>Bacterial whole genome sequence for Curvibacter sp. HBC28.</title>
        <authorList>
            <person name="Le V."/>
            <person name="Ko S.-R."/>
            <person name="Ahn C.-Y."/>
            <person name="Oh H.-M."/>
        </authorList>
    </citation>
    <scope>NUCLEOTIDE SEQUENCE [LARGE SCALE GENOMIC DNA]</scope>
    <source>
        <strain evidence="18 19">HBC28</strain>
    </source>
</reference>
<evidence type="ECO:0000256" key="11">
    <source>
        <dbReference type="ARBA" id="ARBA00023136"/>
    </source>
</evidence>
<evidence type="ECO:0000256" key="10">
    <source>
        <dbReference type="ARBA" id="ARBA00023077"/>
    </source>
</evidence>
<dbReference type="InterPro" id="IPR037066">
    <property type="entry name" value="Plug_dom_sf"/>
</dbReference>
<keyword evidence="11 14" id="KW-0472">Membrane</keyword>
<keyword evidence="6 14" id="KW-0812">Transmembrane</keyword>
<evidence type="ECO:0000259" key="17">
    <source>
        <dbReference type="Pfam" id="PF07715"/>
    </source>
</evidence>